<dbReference type="Gene3D" id="3.30.70.1730">
    <property type="match status" value="1"/>
</dbReference>
<organism evidence="7 8">
    <name type="scientific">Methylacidimicrobium tartarophylax</name>
    <dbReference type="NCBI Taxonomy" id="1041768"/>
    <lineage>
        <taxon>Bacteria</taxon>
        <taxon>Pseudomonadati</taxon>
        <taxon>Verrucomicrobiota</taxon>
        <taxon>Methylacidimicrobium</taxon>
    </lineage>
</organism>
<evidence type="ECO:0000256" key="3">
    <source>
        <dbReference type="ARBA" id="ARBA00022980"/>
    </source>
</evidence>
<keyword evidence="3 7" id="KW-0689">Ribosomal protein</keyword>
<dbReference type="CDD" id="cd05797">
    <property type="entry name" value="Ribosomal_L10"/>
    <property type="match status" value="1"/>
</dbReference>
<comment type="function">
    <text evidence="1">Forms part of the ribosomal stalk, playing a central role in the interaction of the ribosome with GTP-bound translation factors.</text>
</comment>
<comment type="similarity">
    <text evidence="2">Belongs to the universal ribosomal protein uL10 family.</text>
</comment>
<name>A0A5E6MBQ0_9BACT</name>
<dbReference type="NCBIfam" id="NF000955">
    <property type="entry name" value="PRK00099.1-1"/>
    <property type="match status" value="1"/>
</dbReference>
<dbReference type="Pfam" id="PF00466">
    <property type="entry name" value="Ribosomal_L10"/>
    <property type="match status" value="1"/>
</dbReference>
<dbReference type="AlphaFoldDB" id="A0A5E6MBQ0"/>
<dbReference type="GO" id="GO:1990904">
    <property type="term" value="C:ribonucleoprotein complex"/>
    <property type="evidence" value="ECO:0007669"/>
    <property type="project" value="UniProtKB-KW"/>
</dbReference>
<evidence type="ECO:0000256" key="5">
    <source>
        <dbReference type="ARBA" id="ARBA00035202"/>
    </source>
</evidence>
<keyword evidence="4" id="KW-0687">Ribonucleoprotein</keyword>
<evidence type="ECO:0000256" key="1">
    <source>
        <dbReference type="ARBA" id="ARBA00002633"/>
    </source>
</evidence>
<evidence type="ECO:0000256" key="4">
    <source>
        <dbReference type="ARBA" id="ARBA00023274"/>
    </source>
</evidence>
<dbReference type="GO" id="GO:0005840">
    <property type="term" value="C:ribosome"/>
    <property type="evidence" value="ECO:0007669"/>
    <property type="project" value="UniProtKB-KW"/>
</dbReference>
<dbReference type="InterPro" id="IPR047865">
    <property type="entry name" value="Ribosomal_uL10_bac_type"/>
</dbReference>
<dbReference type="InterPro" id="IPR001790">
    <property type="entry name" value="Ribosomal_uL10"/>
</dbReference>
<protein>
    <recommendedName>
        <fullName evidence="5">Large ribosomal subunit protein uL10</fullName>
    </recommendedName>
    <alternativeName>
        <fullName evidence="6">50S ribosomal protein L10</fullName>
    </alternativeName>
</protein>
<evidence type="ECO:0000313" key="8">
    <source>
        <dbReference type="Proteomes" id="UP000334923"/>
    </source>
</evidence>
<dbReference type="EMBL" id="CABFVA020000016">
    <property type="protein sequence ID" value="VVM05200.1"/>
    <property type="molecule type" value="Genomic_DNA"/>
</dbReference>
<dbReference type="OrthoDB" id="9808307at2"/>
<dbReference type="PANTHER" id="PTHR11560">
    <property type="entry name" value="39S RIBOSOMAL PROTEIN L10, MITOCHONDRIAL"/>
    <property type="match status" value="1"/>
</dbReference>
<dbReference type="InterPro" id="IPR043141">
    <property type="entry name" value="Ribosomal_uL10-like_sf"/>
</dbReference>
<evidence type="ECO:0000313" key="7">
    <source>
        <dbReference type="EMBL" id="VVM05200.1"/>
    </source>
</evidence>
<evidence type="ECO:0000256" key="2">
    <source>
        <dbReference type="ARBA" id="ARBA00008889"/>
    </source>
</evidence>
<gene>
    <name evidence="7" type="primary">rplJ</name>
    <name evidence="7" type="ORF">MAMT_00496</name>
</gene>
<accession>A0A5E6MBQ0</accession>
<reference evidence="7 8" key="1">
    <citation type="submission" date="2019-09" db="EMBL/GenBank/DDBJ databases">
        <authorList>
            <person name="Cremers G."/>
        </authorList>
    </citation>
    <scope>NUCLEOTIDE SEQUENCE [LARGE SCALE GENOMIC DNA]</scope>
    <source>
        <strain evidence="7">4A</strain>
    </source>
</reference>
<dbReference type="RefSeq" id="WP_142659358.1">
    <property type="nucleotide sequence ID" value="NZ_CABFVA020000016.1"/>
</dbReference>
<evidence type="ECO:0000256" key="6">
    <source>
        <dbReference type="ARBA" id="ARBA00035502"/>
    </source>
</evidence>
<dbReference type="SUPFAM" id="SSF160369">
    <property type="entry name" value="Ribosomal protein L10-like"/>
    <property type="match status" value="1"/>
</dbReference>
<dbReference type="Proteomes" id="UP000334923">
    <property type="component" value="Unassembled WGS sequence"/>
</dbReference>
<sequence length="174" mass="19198">MKPEKEALTTEIRDWLEGSAYVLFVAYTGLRAEEFRELRQRLASVGARCRVAKNQALTRVLRQARELPEEWALKGQLAAIAHGDMIAASKTLKNFTAEFTRPKLVGGLLDERPLSAEEATAIAELPGREELLAKMLGLLQAPATRLLCVLAEPSRALVRTLAAYEKQRAGTAVE</sequence>
<keyword evidence="8" id="KW-1185">Reference proteome</keyword>
<proteinExistence type="inferred from homology"/>
<dbReference type="Gene3D" id="6.10.250.290">
    <property type="match status" value="1"/>
</dbReference>